<organism evidence="3 4">
    <name type="scientific">Lupinus angustifolius</name>
    <name type="common">Narrow-leaved blue lupine</name>
    <dbReference type="NCBI Taxonomy" id="3871"/>
    <lineage>
        <taxon>Eukaryota</taxon>
        <taxon>Viridiplantae</taxon>
        <taxon>Streptophyta</taxon>
        <taxon>Embryophyta</taxon>
        <taxon>Tracheophyta</taxon>
        <taxon>Spermatophyta</taxon>
        <taxon>Magnoliopsida</taxon>
        <taxon>eudicotyledons</taxon>
        <taxon>Gunneridae</taxon>
        <taxon>Pentapetalae</taxon>
        <taxon>rosids</taxon>
        <taxon>fabids</taxon>
        <taxon>Fabales</taxon>
        <taxon>Fabaceae</taxon>
        <taxon>Papilionoideae</taxon>
        <taxon>50 kb inversion clade</taxon>
        <taxon>genistoids sensu lato</taxon>
        <taxon>core genistoids</taxon>
        <taxon>Genisteae</taxon>
        <taxon>Lupinus</taxon>
    </lineage>
</organism>
<dbReference type="PANTHER" id="PTHR47909">
    <property type="entry name" value="ALPHA/BETA-HYDROLASES SUPERFAMILY PROTEIN"/>
    <property type="match status" value="1"/>
</dbReference>
<dbReference type="EC" id="3.1.-.-" evidence="1"/>
<keyword evidence="1" id="KW-0378">Hydrolase</keyword>
<dbReference type="Pfam" id="PF07819">
    <property type="entry name" value="PGAP1"/>
    <property type="match status" value="1"/>
</dbReference>
<name>A0A1J7G7C3_LUPAN</name>
<dbReference type="Gramene" id="OIV96279">
    <property type="protein sequence ID" value="OIV96279"/>
    <property type="gene ID" value="TanjilG_05119"/>
</dbReference>
<keyword evidence="1" id="KW-0256">Endoplasmic reticulum</keyword>
<dbReference type="InterPro" id="IPR029058">
    <property type="entry name" value="AB_hydrolase_fold"/>
</dbReference>
<comment type="function">
    <text evidence="1">Involved in inositol deacylation of GPI-anchored proteins which plays important roles in the quality control and ER-associated degradation of GPI-anchored proteins.</text>
</comment>
<evidence type="ECO:0000259" key="2">
    <source>
        <dbReference type="Pfam" id="PF07819"/>
    </source>
</evidence>
<dbReference type="Proteomes" id="UP000188354">
    <property type="component" value="Chromosome LG15"/>
</dbReference>
<accession>A0A1J7G7C3</accession>
<dbReference type="OMA" id="GWISRIY"/>
<feature type="domain" description="GPI inositol-deacylase PGAP1-like alpha/beta" evidence="2">
    <location>
        <begin position="97"/>
        <end position="159"/>
    </location>
</feature>
<sequence>MKVGLCVVVSPPKCSISSSSSSSNNNNNYRPAVILPGLGNNSSDYKKLEETLKDKYGVTTVVTKVSRLDWLRNASGLLDSNYWRGTLKPTPILLWYLNRVHDAVEEAIQLSSSNPTPHISFIGHSAGGWLARLYIQQFPHSLSHISLLLTLGTPHLPPPKGLPGVIDQTRGLLHYVQQNCPKPLHNPHLKYVCVAGRYIEGAPLFGKSNPNIDSLLPTNAESAIISTTTTSPPDKITLRARFVGQGYKQVCGKAQVWGDGIVPQVSAHLEGAINISLDGVYHSPVGSDDDFRPWYGSPAVLDQWVQYLLN</sequence>
<dbReference type="GO" id="GO:0005789">
    <property type="term" value="C:endoplasmic reticulum membrane"/>
    <property type="evidence" value="ECO:0007669"/>
    <property type="project" value="UniProtKB-SubCell"/>
</dbReference>
<keyword evidence="4" id="KW-1185">Reference proteome</keyword>
<keyword evidence="1" id="KW-0472">Membrane</keyword>
<dbReference type="GO" id="GO:0016788">
    <property type="term" value="F:hydrolase activity, acting on ester bonds"/>
    <property type="evidence" value="ECO:0007669"/>
    <property type="project" value="InterPro"/>
</dbReference>
<protein>
    <recommendedName>
        <fullName evidence="1">GPI inositol-deacylase</fullName>
        <ecNumber evidence="1">3.1.-.-</ecNumber>
    </recommendedName>
</protein>
<comment type="similarity">
    <text evidence="1">Belongs to the GPI inositol-deacylase family.</text>
</comment>
<dbReference type="STRING" id="3871.A0A1J7G7C3"/>
<dbReference type="InterPro" id="IPR012908">
    <property type="entry name" value="PGAP1-ab_dom-like"/>
</dbReference>
<reference evidence="3 4" key="1">
    <citation type="journal article" date="2017" name="Plant Biotechnol. J.">
        <title>A comprehensive draft genome sequence for lupin (Lupinus angustifolius), an emerging health food: insights into plant-microbe interactions and legume evolution.</title>
        <authorList>
            <person name="Hane J.K."/>
            <person name="Ming Y."/>
            <person name="Kamphuis L.G."/>
            <person name="Nelson M.N."/>
            <person name="Garg G."/>
            <person name="Atkins C.A."/>
            <person name="Bayer P.E."/>
            <person name="Bravo A."/>
            <person name="Bringans S."/>
            <person name="Cannon S."/>
            <person name="Edwards D."/>
            <person name="Foley R."/>
            <person name="Gao L.L."/>
            <person name="Harrison M.J."/>
            <person name="Huang W."/>
            <person name="Hurgobin B."/>
            <person name="Li S."/>
            <person name="Liu C.W."/>
            <person name="McGrath A."/>
            <person name="Morahan G."/>
            <person name="Murray J."/>
            <person name="Weller J."/>
            <person name="Jian J."/>
            <person name="Singh K.B."/>
        </authorList>
    </citation>
    <scope>NUCLEOTIDE SEQUENCE [LARGE SCALE GENOMIC DNA]</scope>
    <source>
        <strain evidence="4">cv. Tanjil</strain>
        <tissue evidence="3">Whole plant</tissue>
    </source>
</reference>
<dbReference type="AlphaFoldDB" id="A0A1J7G7C3"/>
<proteinExistence type="inferred from homology"/>
<dbReference type="SUPFAM" id="SSF53474">
    <property type="entry name" value="alpha/beta-Hydrolases"/>
    <property type="match status" value="1"/>
</dbReference>
<evidence type="ECO:0000313" key="4">
    <source>
        <dbReference type="Proteomes" id="UP000188354"/>
    </source>
</evidence>
<gene>
    <name evidence="3" type="ORF">TanjilG_05119</name>
</gene>
<dbReference type="GO" id="GO:0009507">
    <property type="term" value="C:chloroplast"/>
    <property type="evidence" value="ECO:0007669"/>
    <property type="project" value="TreeGrafter"/>
</dbReference>
<evidence type="ECO:0000313" key="3">
    <source>
        <dbReference type="EMBL" id="OIV96279.1"/>
    </source>
</evidence>
<keyword evidence="1" id="KW-0813">Transport</keyword>
<dbReference type="Gene3D" id="3.40.50.1820">
    <property type="entry name" value="alpha/beta hydrolase"/>
    <property type="match status" value="1"/>
</dbReference>
<dbReference type="GO" id="GO:0015031">
    <property type="term" value="P:protein transport"/>
    <property type="evidence" value="ECO:0007669"/>
    <property type="project" value="UniProtKB-KW"/>
</dbReference>
<evidence type="ECO:0000256" key="1">
    <source>
        <dbReference type="RuleBase" id="RU365011"/>
    </source>
</evidence>
<dbReference type="PANTHER" id="PTHR47909:SF2">
    <property type="entry name" value="GPI INOSITOL-DEACYLASE"/>
    <property type="match status" value="1"/>
</dbReference>
<comment type="subcellular location">
    <subcellularLocation>
        <location evidence="1">Endoplasmic reticulum membrane</location>
    </subcellularLocation>
</comment>
<keyword evidence="1" id="KW-0653">Protein transport</keyword>
<dbReference type="EMBL" id="CM007375">
    <property type="protein sequence ID" value="OIV96279.1"/>
    <property type="molecule type" value="Genomic_DNA"/>
</dbReference>